<dbReference type="PRINTS" id="PR00821">
    <property type="entry name" value="TAGLIPASE"/>
</dbReference>
<dbReference type="InterPro" id="IPR013818">
    <property type="entry name" value="Lipase"/>
</dbReference>
<evidence type="ECO:0000313" key="9">
    <source>
        <dbReference type="EMBL" id="CAG07962.1"/>
    </source>
</evidence>
<dbReference type="PANTHER" id="PTHR11610">
    <property type="entry name" value="LIPASE"/>
    <property type="match status" value="1"/>
</dbReference>
<dbReference type="GO" id="GO:0034372">
    <property type="term" value="P:very-low-density lipoprotein particle remodeling"/>
    <property type="evidence" value="ECO:0007669"/>
    <property type="project" value="TreeGrafter"/>
</dbReference>
<comment type="subcellular location">
    <subcellularLocation>
        <location evidence="1">Secreted</location>
    </subcellularLocation>
</comment>
<evidence type="ECO:0000259" key="8">
    <source>
        <dbReference type="Pfam" id="PF00151"/>
    </source>
</evidence>
<dbReference type="AlphaFoldDB" id="Q4RUH0"/>
<keyword evidence="5" id="KW-0443">Lipid metabolism</keyword>
<gene>
    <name evidence="9" type="ORF">GSTENG00028798001</name>
</gene>
<dbReference type="SUPFAM" id="SSF49879">
    <property type="entry name" value="SMAD/FHA domain"/>
    <property type="match status" value="1"/>
</dbReference>
<evidence type="ECO:0000256" key="5">
    <source>
        <dbReference type="ARBA" id="ARBA00023098"/>
    </source>
</evidence>
<evidence type="ECO:0000256" key="1">
    <source>
        <dbReference type="ARBA" id="ARBA00004613"/>
    </source>
</evidence>
<dbReference type="SUPFAM" id="SSF49723">
    <property type="entry name" value="Lipase/lipooxygenase domain (PLAT/LH2 domain)"/>
    <property type="match status" value="1"/>
</dbReference>
<dbReference type="InterPro" id="IPR036392">
    <property type="entry name" value="PLAT/LH2_dom_sf"/>
</dbReference>
<dbReference type="EMBL" id="CAAE01014995">
    <property type="protein sequence ID" value="CAG07962.1"/>
    <property type="molecule type" value="Genomic_DNA"/>
</dbReference>
<name>Q4RUH0_TETNG</name>
<dbReference type="CDD" id="cd00707">
    <property type="entry name" value="Pancreat_lipase_like"/>
    <property type="match status" value="1"/>
</dbReference>
<comment type="caution">
    <text evidence="9">The sequence shown here is derived from an EMBL/GenBank/DDBJ whole genome shotgun (WGS) entry which is preliminary data.</text>
</comment>
<dbReference type="GO" id="GO:0046872">
    <property type="term" value="F:metal ion binding"/>
    <property type="evidence" value="ECO:0007669"/>
    <property type="project" value="UniProtKB-KW"/>
</dbReference>
<evidence type="ECO:0000256" key="4">
    <source>
        <dbReference type="ARBA" id="ARBA00022723"/>
    </source>
</evidence>
<keyword evidence="3" id="KW-0964">Secreted</keyword>
<dbReference type="PANTHER" id="PTHR11610:SF3">
    <property type="entry name" value="LIPOPROTEIN LIPASE"/>
    <property type="match status" value="1"/>
</dbReference>
<dbReference type="KEGG" id="tng:GSTEN00028798G001"/>
<evidence type="ECO:0000256" key="7">
    <source>
        <dbReference type="SAM" id="MobiDB-lite"/>
    </source>
</evidence>
<feature type="compositionally biased region" description="Basic residues" evidence="7">
    <location>
        <begin position="393"/>
        <end position="406"/>
    </location>
</feature>
<dbReference type="InterPro" id="IPR033906">
    <property type="entry name" value="Lipase_N"/>
</dbReference>
<evidence type="ECO:0000256" key="3">
    <source>
        <dbReference type="ARBA" id="ARBA00022525"/>
    </source>
</evidence>
<organism evidence="9">
    <name type="scientific">Tetraodon nigroviridis</name>
    <name type="common">Spotted green pufferfish</name>
    <name type="synonym">Chelonodon nigroviridis</name>
    <dbReference type="NCBI Taxonomy" id="99883"/>
    <lineage>
        <taxon>Eukaryota</taxon>
        <taxon>Metazoa</taxon>
        <taxon>Chordata</taxon>
        <taxon>Craniata</taxon>
        <taxon>Vertebrata</taxon>
        <taxon>Euteleostomi</taxon>
        <taxon>Actinopterygii</taxon>
        <taxon>Neopterygii</taxon>
        <taxon>Teleostei</taxon>
        <taxon>Neoteleostei</taxon>
        <taxon>Acanthomorphata</taxon>
        <taxon>Eupercaria</taxon>
        <taxon>Tetraodontiformes</taxon>
        <taxon>Tetradontoidea</taxon>
        <taxon>Tetraodontidae</taxon>
        <taxon>Tetraodon</taxon>
    </lineage>
</organism>
<dbReference type="GO" id="GO:0016042">
    <property type="term" value="P:lipid catabolic process"/>
    <property type="evidence" value="ECO:0007669"/>
    <property type="project" value="TreeGrafter"/>
</dbReference>
<dbReference type="GO" id="GO:0005615">
    <property type="term" value="C:extracellular space"/>
    <property type="evidence" value="ECO:0007669"/>
    <property type="project" value="TreeGrafter"/>
</dbReference>
<proteinExistence type="inferred from homology"/>
<feature type="region of interest" description="Disordered" evidence="7">
    <location>
        <begin position="390"/>
        <end position="410"/>
    </location>
</feature>
<dbReference type="SUPFAM" id="SSF53474">
    <property type="entry name" value="alpha/beta-Hydrolases"/>
    <property type="match status" value="1"/>
</dbReference>
<dbReference type="InterPro" id="IPR029058">
    <property type="entry name" value="AB_hydrolase_fold"/>
</dbReference>
<reference evidence="9" key="1">
    <citation type="journal article" date="2004" name="Nature">
        <title>Genome duplication in the teleost fish Tetraodon nigroviridis reveals the early vertebrate proto-karyotype.</title>
        <authorList>
            <person name="Jaillon O."/>
            <person name="Aury J.-M."/>
            <person name="Brunet F."/>
            <person name="Petit J.-L."/>
            <person name="Stange-Thomann N."/>
            <person name="Mauceli E."/>
            <person name="Bouneau L."/>
            <person name="Fischer C."/>
            <person name="Ozouf-Costaz C."/>
            <person name="Bernot A."/>
            <person name="Nicaud S."/>
            <person name="Jaffe D."/>
            <person name="Fisher S."/>
            <person name="Lutfalla G."/>
            <person name="Dossat C."/>
            <person name="Segurens B."/>
            <person name="Dasilva C."/>
            <person name="Salanoubat M."/>
            <person name="Levy M."/>
            <person name="Boudet N."/>
            <person name="Castellano S."/>
            <person name="Anthouard V."/>
            <person name="Jubin C."/>
            <person name="Castelli V."/>
            <person name="Katinka M."/>
            <person name="Vacherie B."/>
            <person name="Biemont C."/>
            <person name="Skalli Z."/>
            <person name="Cattolico L."/>
            <person name="Poulain J."/>
            <person name="De Berardinis V."/>
            <person name="Cruaud C."/>
            <person name="Duprat S."/>
            <person name="Brottier P."/>
            <person name="Coutanceau J.-P."/>
            <person name="Gouzy J."/>
            <person name="Parra G."/>
            <person name="Lardier G."/>
            <person name="Chapple C."/>
            <person name="McKernan K.J."/>
            <person name="McEwan P."/>
            <person name="Bosak S."/>
            <person name="Kellis M."/>
            <person name="Volff J.-N."/>
            <person name="Guigo R."/>
            <person name="Zody M.C."/>
            <person name="Mesirov J."/>
            <person name="Lindblad-Toh K."/>
            <person name="Birren B."/>
            <person name="Nusbaum C."/>
            <person name="Kahn D."/>
            <person name="Robinson-Rechavi M."/>
            <person name="Laudet V."/>
            <person name="Schachter V."/>
            <person name="Quetier F."/>
            <person name="Saurin W."/>
            <person name="Scarpelli C."/>
            <person name="Wincker P."/>
            <person name="Lander E.S."/>
            <person name="Weissenbach J."/>
            <person name="Roest Crollius H."/>
        </authorList>
    </citation>
    <scope>NUCLEOTIDE SEQUENCE [LARGE SCALE GENOMIC DNA]</scope>
</reference>
<dbReference type="Gene3D" id="3.40.50.1820">
    <property type="entry name" value="alpha/beta hydrolase"/>
    <property type="match status" value="1"/>
</dbReference>
<dbReference type="InterPro" id="IPR002330">
    <property type="entry name" value="Lipo_Lipase"/>
</dbReference>
<evidence type="ECO:0000256" key="2">
    <source>
        <dbReference type="ARBA" id="ARBA00010701"/>
    </source>
</evidence>
<dbReference type="InterPro" id="IPR008984">
    <property type="entry name" value="SMAD_FHA_dom_sf"/>
</dbReference>
<reference evidence="9" key="2">
    <citation type="submission" date="2004-02" db="EMBL/GenBank/DDBJ databases">
        <authorList>
            <consortium name="Genoscope"/>
            <consortium name="Whitehead Institute Centre for Genome Research"/>
        </authorList>
    </citation>
    <scope>NUCLEOTIDE SEQUENCE</scope>
</reference>
<evidence type="ECO:0000256" key="6">
    <source>
        <dbReference type="RuleBase" id="RU004262"/>
    </source>
</evidence>
<accession>Q4RUH0</accession>
<feature type="domain" description="Lipase" evidence="8">
    <location>
        <begin position="4"/>
        <end position="309"/>
    </location>
</feature>
<dbReference type="GO" id="GO:0034185">
    <property type="term" value="F:apolipoprotein binding"/>
    <property type="evidence" value="ECO:0007669"/>
    <property type="project" value="TreeGrafter"/>
</dbReference>
<comment type="similarity">
    <text evidence="2 6">Belongs to the AB hydrolase superfamily. Lipase family.</text>
</comment>
<sequence length="550" mass="62186">DYTDILSRFSLRTAEVPDDDTCYIVPGRPETIAKCNFNLETQTFLVIHGWTVTGMFESWVPKLVAALYEREPSANVVVVDWLTRASQHYPTSAAFTKLVGRDVAKFVTWIQNELRLPWERIHLLGYSLGAHVAGIAGDLTDHKISRITGLDPAGPTFEHADKQDTLSPDDAQFVDVLHTNTRGSPDRSIGIKRPVGHIDIYPNGGTFQPGCDIQNTLLGIASEGIKGLQNMDQLVKCSHERSIHLFIDSLLNAEQQSMAYRCNSKEAFNKGLCLSCRKNRCNKIGYNINHVRTARGAKMYLKTREMMPYKVFHYQVKVHFFSESAQSFTEQPMKISLYGTNGEKEDIPFVLYVHQIRPTHRECVKQAFLRCRVVLPCACLTSCFTPQAGPQQQHHRLLPPHHRRGRGRPDDCKAALGEGRHPQLVRLVGQQSGPHPQTAHQVRGDPVQVRALPPPHTLAHVGRLLSGFPACFQGHLWSKRWRVRPPCQGGRSWRLCQVEGRPIEPEREADAQAENTRQPVQERCLRPRVHAAAAYRARHLSQPKPDARHW</sequence>
<dbReference type="Pfam" id="PF00151">
    <property type="entry name" value="Lipase"/>
    <property type="match status" value="1"/>
</dbReference>
<dbReference type="FunFam" id="3.40.50.1820:FF:000031">
    <property type="entry name" value="Lipoprotein lipase"/>
    <property type="match status" value="1"/>
</dbReference>
<dbReference type="InterPro" id="IPR000734">
    <property type="entry name" value="TAG_lipase"/>
</dbReference>
<protein>
    <submittedName>
        <fullName evidence="9">(spotted green pufferfish) hypothetical protein</fullName>
    </submittedName>
</protein>
<feature type="non-terminal residue" evidence="9">
    <location>
        <position position="1"/>
    </location>
</feature>
<dbReference type="GO" id="GO:0004465">
    <property type="term" value="F:lipoprotein lipase activity"/>
    <property type="evidence" value="ECO:0007669"/>
    <property type="project" value="InterPro"/>
</dbReference>
<dbReference type="OrthoDB" id="199913at2759"/>
<keyword evidence="4" id="KW-0479">Metal-binding</keyword>
<dbReference type="PRINTS" id="PR00822">
    <property type="entry name" value="LIPOLIPASE"/>
</dbReference>